<dbReference type="Proteomes" id="UP001212152">
    <property type="component" value="Unassembled WGS sequence"/>
</dbReference>
<organism evidence="2 3">
    <name type="scientific">Geranomyces variabilis</name>
    <dbReference type="NCBI Taxonomy" id="109894"/>
    <lineage>
        <taxon>Eukaryota</taxon>
        <taxon>Fungi</taxon>
        <taxon>Fungi incertae sedis</taxon>
        <taxon>Chytridiomycota</taxon>
        <taxon>Chytridiomycota incertae sedis</taxon>
        <taxon>Chytridiomycetes</taxon>
        <taxon>Spizellomycetales</taxon>
        <taxon>Powellomycetaceae</taxon>
        <taxon>Geranomyces</taxon>
    </lineage>
</organism>
<accession>A0AAD5TQG5</accession>
<feature type="compositionally biased region" description="Basic and acidic residues" evidence="1">
    <location>
        <begin position="49"/>
        <end position="59"/>
    </location>
</feature>
<sequence length="93" mass="10321">MQNEKAAISAHGRIHKEAPIGREPSTAYTLHAVPKHDRMHDQLVNETNELKSAPEEKGDWAAGDLTKTPGDQKNVVGVVEKVWEDRIEGGDRK</sequence>
<reference evidence="2" key="1">
    <citation type="submission" date="2020-05" db="EMBL/GenBank/DDBJ databases">
        <title>Phylogenomic resolution of chytrid fungi.</title>
        <authorList>
            <person name="Stajich J.E."/>
            <person name="Amses K."/>
            <person name="Simmons R."/>
            <person name="Seto K."/>
            <person name="Myers J."/>
            <person name="Bonds A."/>
            <person name="Quandt C.A."/>
            <person name="Barry K."/>
            <person name="Liu P."/>
            <person name="Grigoriev I."/>
            <person name="Longcore J.E."/>
            <person name="James T.Y."/>
        </authorList>
    </citation>
    <scope>NUCLEOTIDE SEQUENCE</scope>
    <source>
        <strain evidence="2">JEL0379</strain>
    </source>
</reference>
<protein>
    <submittedName>
        <fullName evidence="2">Uncharacterized protein</fullName>
    </submittedName>
</protein>
<name>A0AAD5TQG5_9FUNG</name>
<comment type="caution">
    <text evidence="2">The sequence shown here is derived from an EMBL/GenBank/DDBJ whole genome shotgun (WGS) entry which is preliminary data.</text>
</comment>
<evidence type="ECO:0000256" key="1">
    <source>
        <dbReference type="SAM" id="MobiDB-lite"/>
    </source>
</evidence>
<keyword evidence="3" id="KW-1185">Reference proteome</keyword>
<proteinExistence type="predicted"/>
<gene>
    <name evidence="2" type="ORF">HDU87_003050</name>
</gene>
<dbReference type="EMBL" id="JADGJQ010000022">
    <property type="protein sequence ID" value="KAJ3179094.1"/>
    <property type="molecule type" value="Genomic_DNA"/>
</dbReference>
<dbReference type="AlphaFoldDB" id="A0AAD5TQG5"/>
<feature type="region of interest" description="Disordered" evidence="1">
    <location>
        <begin position="49"/>
        <end position="77"/>
    </location>
</feature>
<evidence type="ECO:0000313" key="2">
    <source>
        <dbReference type="EMBL" id="KAJ3179094.1"/>
    </source>
</evidence>
<feature type="region of interest" description="Disordered" evidence="1">
    <location>
        <begin position="1"/>
        <end position="25"/>
    </location>
</feature>
<evidence type="ECO:0000313" key="3">
    <source>
        <dbReference type="Proteomes" id="UP001212152"/>
    </source>
</evidence>